<dbReference type="GeneID" id="32593563"/>
<sequence length="181" mass="20141">MTHWIHGSVPGHEVNVVFARGLSVDELCRRLRGLRREPLARGGQDGWAWAVHDMLNGDAEDFDPVDYRALCADGAEIVVFVTEPCSPKGFPPDFEYYRDGRTVLRFSFEDLGRRIGDDPDHLSAELLAANLIGPDAACAHTKDGGRDCLDHYYDDHERLVRTIADHFALPSLPTLVEATAI</sequence>
<dbReference type="KEGG" id="scad:DN051_35065"/>
<proteinExistence type="predicted"/>
<protein>
    <submittedName>
        <fullName evidence="1">Uncharacterized protein</fullName>
    </submittedName>
</protein>
<evidence type="ECO:0000313" key="2">
    <source>
        <dbReference type="Proteomes" id="UP000249616"/>
    </source>
</evidence>
<keyword evidence="2" id="KW-1185">Reference proteome</keyword>
<gene>
    <name evidence="1" type="ORF">DN051_35065</name>
</gene>
<accession>A0A2Z4J865</accession>
<name>A0A2Z4J865_9ACTN</name>
<reference evidence="1 2" key="1">
    <citation type="journal article" date="2019" name="Int. J. Syst. Evol. Microbiol.">
        <title>Streptomyces cadmiisoli sp. nov., a novel actinomycete isolated from cadmium-contaminated soil.</title>
        <authorList>
            <person name="Li K."/>
            <person name="Tang X."/>
            <person name="Zhao J."/>
            <person name="Guo Y."/>
            <person name="Tang Y."/>
            <person name="Gao J."/>
        </authorList>
    </citation>
    <scope>NUCLEOTIDE SEQUENCE [LARGE SCALE GENOMIC DNA]</scope>
    <source>
        <strain evidence="1 2">ZFG47</strain>
    </source>
</reference>
<dbReference type="EMBL" id="CP030073">
    <property type="protein sequence ID" value="AWW41259.1"/>
    <property type="molecule type" value="Genomic_DNA"/>
</dbReference>
<dbReference type="Proteomes" id="UP000249616">
    <property type="component" value="Chromosome"/>
</dbReference>
<organism evidence="1 2">
    <name type="scientific">Streptomyces cadmiisoli</name>
    <dbReference type="NCBI Taxonomy" id="2184053"/>
    <lineage>
        <taxon>Bacteria</taxon>
        <taxon>Bacillati</taxon>
        <taxon>Actinomycetota</taxon>
        <taxon>Actinomycetes</taxon>
        <taxon>Kitasatosporales</taxon>
        <taxon>Streptomycetaceae</taxon>
        <taxon>Streptomyces</taxon>
        <taxon>Streptomyces aurantiacus group</taxon>
    </lineage>
</organism>
<dbReference type="RefSeq" id="WP_053757894.1">
    <property type="nucleotide sequence ID" value="NZ_CBDRHE010000040.1"/>
</dbReference>
<evidence type="ECO:0000313" key="1">
    <source>
        <dbReference type="EMBL" id="AWW41259.1"/>
    </source>
</evidence>
<dbReference type="AlphaFoldDB" id="A0A2Z4J865"/>